<evidence type="ECO:0000256" key="4">
    <source>
        <dbReference type="ARBA" id="ARBA00012579"/>
    </source>
</evidence>
<dbReference type="PANTHER" id="PTHR43181:SF1">
    <property type="entry name" value="2-C-METHYL-D-ERYTHRITOL 2,4-CYCLODIPHOSPHATE SYNTHASE, CHLOROPLASTIC"/>
    <property type="match status" value="1"/>
</dbReference>
<dbReference type="AlphaFoldDB" id="A0A1W1D5F4"/>
<dbReference type="CDD" id="cd02516">
    <property type="entry name" value="CDP-ME_synthetase"/>
    <property type="match status" value="1"/>
</dbReference>
<dbReference type="EMBL" id="FPHP01000047">
    <property type="protein sequence ID" value="SFV75844.1"/>
    <property type="molecule type" value="Genomic_DNA"/>
</dbReference>
<dbReference type="InterPro" id="IPR034683">
    <property type="entry name" value="IspD/TarI"/>
</dbReference>
<evidence type="ECO:0000256" key="1">
    <source>
        <dbReference type="ARBA" id="ARBA00000200"/>
    </source>
</evidence>
<dbReference type="SUPFAM" id="SSF69765">
    <property type="entry name" value="IpsF-like"/>
    <property type="match status" value="1"/>
</dbReference>
<evidence type="ECO:0000256" key="2">
    <source>
        <dbReference type="ARBA" id="ARBA00001968"/>
    </source>
</evidence>
<dbReference type="InterPro" id="IPR003526">
    <property type="entry name" value="MECDP_synthase"/>
</dbReference>
<evidence type="ECO:0000256" key="7">
    <source>
        <dbReference type="ARBA" id="ARBA00022723"/>
    </source>
</evidence>
<evidence type="ECO:0000256" key="8">
    <source>
        <dbReference type="ARBA" id="ARBA00023229"/>
    </source>
</evidence>
<dbReference type="NCBIfam" id="NF006899">
    <property type="entry name" value="PRK09382.1"/>
    <property type="match status" value="1"/>
</dbReference>
<organism evidence="12">
    <name type="scientific">hydrothermal vent metagenome</name>
    <dbReference type="NCBI Taxonomy" id="652676"/>
    <lineage>
        <taxon>unclassified sequences</taxon>
        <taxon>metagenomes</taxon>
        <taxon>ecological metagenomes</taxon>
    </lineage>
</organism>
<dbReference type="GO" id="GO:0046872">
    <property type="term" value="F:metal ion binding"/>
    <property type="evidence" value="ECO:0007669"/>
    <property type="project" value="UniProtKB-KW"/>
</dbReference>
<keyword evidence="6 12" id="KW-0548">Nucleotidyltransferase</keyword>
<evidence type="ECO:0000259" key="11">
    <source>
        <dbReference type="Pfam" id="PF02542"/>
    </source>
</evidence>
<dbReference type="Gene3D" id="3.90.550.10">
    <property type="entry name" value="Spore Coat Polysaccharide Biosynthesis Protein SpsA, Chain A"/>
    <property type="match status" value="1"/>
</dbReference>
<dbReference type="HAMAP" id="MF_00107">
    <property type="entry name" value="IspF"/>
    <property type="match status" value="1"/>
</dbReference>
<dbReference type="SUPFAM" id="SSF53448">
    <property type="entry name" value="Nucleotide-diphospho-sugar transferases"/>
    <property type="match status" value="1"/>
</dbReference>
<dbReference type="InterPro" id="IPR026596">
    <property type="entry name" value="IspD/F"/>
</dbReference>
<keyword evidence="7" id="KW-0479">Metal-binding</keyword>
<protein>
    <recommendedName>
        <fullName evidence="4">2-C-methyl-D-erythritol 2,4-cyclodiphosphate synthase</fullName>
        <ecNumber evidence="4">4.6.1.12</ecNumber>
    </recommendedName>
</protein>
<name>A0A1W1D5F4_9ZZZZ</name>
<comment type="catalytic activity">
    <reaction evidence="1">
        <text>4-CDP-2-C-methyl-D-erythritol 2-phosphate = 2-C-methyl-D-erythritol 2,4-cyclic diphosphate + CMP</text>
        <dbReference type="Rhea" id="RHEA:23864"/>
        <dbReference type="ChEBI" id="CHEBI:57919"/>
        <dbReference type="ChEBI" id="CHEBI:58483"/>
        <dbReference type="ChEBI" id="CHEBI:60377"/>
        <dbReference type="EC" id="4.6.1.12"/>
    </reaction>
</comment>
<comment type="cofactor">
    <cofactor evidence="2">
        <name>a divalent metal cation</name>
        <dbReference type="ChEBI" id="CHEBI:60240"/>
    </cofactor>
</comment>
<dbReference type="InterPro" id="IPR029044">
    <property type="entry name" value="Nucleotide-diphossugar_trans"/>
</dbReference>
<dbReference type="GO" id="GO:0019288">
    <property type="term" value="P:isopentenyl diphosphate biosynthetic process, methylerythritol 4-phosphate pathway"/>
    <property type="evidence" value="ECO:0007669"/>
    <property type="project" value="UniProtKB-UniPathway"/>
</dbReference>
<comment type="pathway">
    <text evidence="3">Isoprenoid biosynthesis; isopentenyl diphosphate biosynthesis via DXP pathway; isopentenyl diphosphate from 1-deoxy-D-xylulose 5-phosphate: step 4/6.</text>
</comment>
<dbReference type="PROSITE" id="PS01350">
    <property type="entry name" value="ISPF"/>
    <property type="match status" value="1"/>
</dbReference>
<sequence length="381" mass="42733">MSDTTLILLAAGSSSRFELDVKKQWLRIDNDPLWYFVADKLKNEYSFEKIIITASKEDIPFMKSYHPSSSFIFVEGSTTRQKSLQNALEIVDTPYTLVSDIARSCIDKDLIERLFALKESADVIVPYLRVTDTIVYENETINRDLVKRVQTPQLSKTSILKEALQTEEEFTDESSAIVAYGGKRVFVLGDENAHKITYIEDLNKIPCLKKPSQDIFSGNGFDVHQLQEGGVMWLGGIKIDTPLSFKAHSDGDVAIHALIDALLGASGMGDIGTLFPDNDEQYKGIDSKKLLFEVVKRLYNYGFVIVNVDITITAQKPRIGAYKLAMREVLASILKIKEHRVNVKATTTEKLGFVGREEGVAVIANANLKYFDWTKSSKIKV</sequence>
<dbReference type="InterPro" id="IPR020555">
    <property type="entry name" value="MECDP_synthase_CS"/>
</dbReference>
<evidence type="ECO:0000256" key="10">
    <source>
        <dbReference type="ARBA" id="ARBA00023268"/>
    </source>
</evidence>
<evidence type="ECO:0000256" key="5">
    <source>
        <dbReference type="ARBA" id="ARBA00022679"/>
    </source>
</evidence>
<dbReference type="InterPro" id="IPR036571">
    <property type="entry name" value="MECDP_synthase_sf"/>
</dbReference>
<dbReference type="HAMAP" id="MF_01520">
    <property type="entry name" value="IspDF"/>
    <property type="match status" value="1"/>
</dbReference>
<dbReference type="Pfam" id="PF01128">
    <property type="entry name" value="IspD"/>
    <property type="match status" value="1"/>
</dbReference>
<keyword evidence="9 12" id="KW-0456">Lyase</keyword>
<keyword evidence="10" id="KW-0511">Multifunctional enzyme</keyword>
<keyword evidence="8" id="KW-0414">Isoprene biosynthesis</keyword>
<dbReference type="GO" id="GO:0070567">
    <property type="term" value="F:cytidylyltransferase activity"/>
    <property type="evidence" value="ECO:0007669"/>
    <property type="project" value="InterPro"/>
</dbReference>
<dbReference type="GO" id="GO:0008685">
    <property type="term" value="F:2-C-methyl-D-erythritol 2,4-cyclodiphosphate synthase activity"/>
    <property type="evidence" value="ECO:0007669"/>
    <property type="project" value="UniProtKB-EC"/>
</dbReference>
<gene>
    <name evidence="12" type="ORF">MNB_SM-3-313</name>
</gene>
<dbReference type="Gene3D" id="3.30.1330.50">
    <property type="entry name" value="2-C-methyl-D-erythritol 2,4-cyclodiphosphate synthase"/>
    <property type="match status" value="1"/>
</dbReference>
<dbReference type="Pfam" id="PF02542">
    <property type="entry name" value="YgbB"/>
    <property type="match status" value="1"/>
</dbReference>
<accession>A0A1W1D5F4</accession>
<evidence type="ECO:0000256" key="6">
    <source>
        <dbReference type="ARBA" id="ARBA00022695"/>
    </source>
</evidence>
<dbReference type="NCBIfam" id="TIGR00151">
    <property type="entry name" value="ispF"/>
    <property type="match status" value="1"/>
</dbReference>
<evidence type="ECO:0000313" key="12">
    <source>
        <dbReference type="EMBL" id="SFV75844.1"/>
    </source>
</evidence>
<dbReference type="EC" id="4.6.1.12" evidence="4"/>
<evidence type="ECO:0000256" key="3">
    <source>
        <dbReference type="ARBA" id="ARBA00004709"/>
    </source>
</evidence>
<proteinExistence type="inferred from homology"/>
<dbReference type="PANTHER" id="PTHR43181">
    <property type="entry name" value="2-C-METHYL-D-ERYTHRITOL 2,4-CYCLODIPHOSPHATE SYNTHASE, CHLOROPLASTIC"/>
    <property type="match status" value="1"/>
</dbReference>
<evidence type="ECO:0000256" key="9">
    <source>
        <dbReference type="ARBA" id="ARBA00023239"/>
    </source>
</evidence>
<dbReference type="UniPathway" id="UPA00056">
    <property type="reaction ID" value="UER00095"/>
</dbReference>
<feature type="domain" description="2-C-methyl-D-erythritol 2,4-cyclodiphosphate synthase" evidence="11">
    <location>
        <begin position="217"/>
        <end position="368"/>
    </location>
</feature>
<keyword evidence="5 12" id="KW-0808">Transferase</keyword>
<dbReference type="GO" id="GO:0016114">
    <property type="term" value="P:terpenoid biosynthetic process"/>
    <property type="evidence" value="ECO:0007669"/>
    <property type="project" value="InterPro"/>
</dbReference>
<reference evidence="12" key="1">
    <citation type="submission" date="2016-10" db="EMBL/GenBank/DDBJ databases">
        <authorList>
            <person name="de Groot N.N."/>
        </authorList>
    </citation>
    <scope>NUCLEOTIDE SEQUENCE</scope>
</reference>
<dbReference type="CDD" id="cd00554">
    <property type="entry name" value="MECDP_synthase"/>
    <property type="match status" value="1"/>
</dbReference>